<feature type="region of interest" description="Disordered" evidence="8">
    <location>
        <begin position="764"/>
        <end position="814"/>
    </location>
</feature>
<proteinExistence type="inferred from homology"/>
<dbReference type="InterPro" id="IPR003000">
    <property type="entry name" value="Sirtuin"/>
</dbReference>
<organism evidence="10 11">
    <name type="scientific">Plasmodium cynomolgi (strain B)</name>
    <dbReference type="NCBI Taxonomy" id="1120755"/>
    <lineage>
        <taxon>Eukaryota</taxon>
        <taxon>Sar</taxon>
        <taxon>Alveolata</taxon>
        <taxon>Apicomplexa</taxon>
        <taxon>Aconoidasida</taxon>
        <taxon>Haemosporida</taxon>
        <taxon>Plasmodiidae</taxon>
        <taxon>Plasmodium</taxon>
        <taxon>Plasmodium (Plasmodium)</taxon>
    </lineage>
</organism>
<evidence type="ECO:0000256" key="4">
    <source>
        <dbReference type="ARBA" id="ARBA00022833"/>
    </source>
</evidence>
<feature type="region of interest" description="Disordered" evidence="8">
    <location>
        <begin position="495"/>
        <end position="517"/>
    </location>
</feature>
<evidence type="ECO:0000256" key="8">
    <source>
        <dbReference type="SAM" id="MobiDB-lite"/>
    </source>
</evidence>
<dbReference type="PROSITE" id="PS50305">
    <property type="entry name" value="SIRTUIN"/>
    <property type="match status" value="1"/>
</dbReference>
<dbReference type="KEGG" id="pcy:PCYB_126370"/>
<dbReference type="PANTHER" id="PTHR11085">
    <property type="entry name" value="NAD-DEPENDENT PROTEIN DEACYLASE SIRTUIN-5, MITOCHONDRIAL-RELATED"/>
    <property type="match status" value="1"/>
</dbReference>
<dbReference type="SUPFAM" id="SSF52467">
    <property type="entry name" value="DHS-like NAD/FAD-binding domain"/>
    <property type="match status" value="1"/>
</dbReference>
<dbReference type="GO" id="GO:0003714">
    <property type="term" value="F:transcription corepressor activity"/>
    <property type="evidence" value="ECO:0007669"/>
    <property type="project" value="TreeGrafter"/>
</dbReference>
<dbReference type="Pfam" id="PF02146">
    <property type="entry name" value="SIR2"/>
    <property type="match status" value="1"/>
</dbReference>
<feature type="compositionally biased region" description="Polar residues" evidence="8">
    <location>
        <begin position="793"/>
        <end position="805"/>
    </location>
</feature>
<evidence type="ECO:0000256" key="3">
    <source>
        <dbReference type="ARBA" id="ARBA00022723"/>
    </source>
</evidence>
<dbReference type="EMBL" id="DF157104">
    <property type="protein sequence ID" value="GAB68072.1"/>
    <property type="molecule type" value="Genomic_DNA"/>
</dbReference>
<dbReference type="GO" id="GO:0070403">
    <property type="term" value="F:NAD+ binding"/>
    <property type="evidence" value="ECO:0007669"/>
    <property type="project" value="InterPro"/>
</dbReference>
<evidence type="ECO:0000256" key="7">
    <source>
        <dbReference type="PROSITE-ProRule" id="PRU00236"/>
    </source>
</evidence>
<keyword evidence="11" id="KW-1185">Reference proteome</keyword>
<dbReference type="GO" id="GO:0017136">
    <property type="term" value="F:histone deacetylase activity, NAD-dependent"/>
    <property type="evidence" value="ECO:0007669"/>
    <property type="project" value="TreeGrafter"/>
</dbReference>
<feature type="binding site" evidence="7">
    <location>
        <position position="145"/>
    </location>
    <ligand>
        <name>Zn(2+)</name>
        <dbReference type="ChEBI" id="CHEBI:29105"/>
    </ligand>
</feature>
<gene>
    <name evidence="10" type="ORF">PCYB_126370</name>
</gene>
<keyword evidence="5" id="KW-0520">NAD</keyword>
<dbReference type="GeneID" id="14694445"/>
<dbReference type="Gene3D" id="3.40.50.1220">
    <property type="entry name" value="TPP-binding domain"/>
    <property type="match status" value="1"/>
</dbReference>
<dbReference type="GO" id="GO:0005634">
    <property type="term" value="C:nucleus"/>
    <property type="evidence" value="ECO:0007669"/>
    <property type="project" value="TreeGrafter"/>
</dbReference>
<evidence type="ECO:0000256" key="1">
    <source>
        <dbReference type="ARBA" id="ARBA00012928"/>
    </source>
</evidence>
<evidence type="ECO:0000259" key="9">
    <source>
        <dbReference type="PROSITE" id="PS50305"/>
    </source>
</evidence>
<dbReference type="Proteomes" id="UP000006319">
    <property type="component" value="Chromosome 12"/>
</dbReference>
<dbReference type="eggNOG" id="KOG1905">
    <property type="taxonomic scope" value="Eukaryota"/>
</dbReference>
<feature type="binding site" evidence="7">
    <location>
        <position position="151"/>
    </location>
    <ligand>
        <name>Zn(2+)</name>
        <dbReference type="ChEBI" id="CHEBI:29105"/>
    </ligand>
</feature>
<dbReference type="PANTHER" id="PTHR11085:SF12">
    <property type="entry name" value="NAD-DEPENDENT PROTEIN DEACYLASE SIRTUIN-6"/>
    <property type="match status" value="1"/>
</dbReference>
<dbReference type="EC" id="2.3.1.286" evidence="1"/>
<evidence type="ECO:0000313" key="11">
    <source>
        <dbReference type="Proteomes" id="UP000006319"/>
    </source>
</evidence>
<accession>K6VFK4</accession>
<feature type="region of interest" description="Disordered" evidence="8">
    <location>
        <begin position="717"/>
        <end position="747"/>
    </location>
</feature>
<comment type="similarity">
    <text evidence="6">Belongs to the sirtuin family. Class IV subfamily.</text>
</comment>
<protein>
    <recommendedName>
        <fullName evidence="1">protein acetyllysine N-acetyltransferase</fullName>
        <ecNumber evidence="1">2.3.1.286</ecNumber>
    </recommendedName>
</protein>
<dbReference type="RefSeq" id="XP_004224019.1">
    <property type="nucleotide sequence ID" value="XM_004223971.1"/>
</dbReference>
<dbReference type="InterPro" id="IPR050134">
    <property type="entry name" value="NAD-dep_sirtuin_deacylases"/>
</dbReference>
<dbReference type="OrthoDB" id="424302at2759"/>
<sequence>MRKEEREGGEGINHVCVKKENAAATYEGDPRSFDPNGSNKQGDAPCGEAADGEAPNGDAPNGAATEATQNPPSNEHYVIFGNRKKKVIDLHLALPTKTHIMIKELMKRNIIKFLITQNIDSLHYRCGTQFSKISEIHGNIFIERCDFCGVCTDVLLDWNNAYEDFFHLNSIRHSQMADFHFCLGSSFYIVPASYYPSKKKFANEKSFSCLINYQKSSLSKEVDLSLHSNVNNISDIIIKEFSLEPLCIRSALIVVVRCQVIYFDLIFDNLITVNNVIQEDHCVDLPKGEISSDLSFRIVKKEEHDSGEGGEYPWGKTHHNKGKKHSTYDGMKQLKEDKNPSIYLCTHPNDSDGDAQNTYSDKNRFKEQLFLIKCSMIKNVSTNEPIDEAHKLGVTLIDKTKGIWLVRTTFSCLLEIELWYNSFVLLKLNYDENCPFVELNAWSVNVAYTYGDDIDDVDYVNRGASKSRNFDLHKNKYVDSTTPQMCTAENGVHIKEKVNSDPNQREGSLSNHHNDYNERRDARQSLPISEILPEHVYVGYNPNNIKPQCGVEQLAILTNASKLSKHSNYACFELPNALKLLYNLFCLVNKSERASETEKERQGEHVKMEKTPSRDTIETFVKNLHLPKNVNLYTTDFINSFTQKENMAHQSHYTFRERKKKNLSDFNLCSSSDENKEKKMFVFYNLYMNESNDVYNVAIGRDIIRKHTFDCLLPSSYSPKSDSKGHLGNSPTMKETHEANKFNDNNCVRSTSKVESYPLHEMHHLKITPSQNGKNCDESENVDEDSYRKYRASLSQGSEPILSNSPKEKLEMPPMEKATMNYNTVAKEQSSDDSNTNGFKGNNPKSDKASASDLQDEENHASSTKKKSDDFNHRSSELLFYPVMLINSKHQLGELVSKIPKYIKPQKRYTPYKKLSRDKKNSNTLQKCRSEIWQGKYNEMVCDMEQEHAVDFVLFREVCYFPLWLLNYVNDLFECL</sequence>
<dbReference type="GO" id="GO:0000122">
    <property type="term" value="P:negative regulation of transcription by RNA polymerase II"/>
    <property type="evidence" value="ECO:0007669"/>
    <property type="project" value="TreeGrafter"/>
</dbReference>
<keyword evidence="3 7" id="KW-0479">Metal-binding</keyword>
<name>K6VFK4_PLACD</name>
<feature type="domain" description="Deacetylase sirtuin-type" evidence="9">
    <location>
        <begin position="1"/>
        <end position="250"/>
    </location>
</feature>
<evidence type="ECO:0000256" key="2">
    <source>
        <dbReference type="ARBA" id="ARBA00022679"/>
    </source>
</evidence>
<reference evidence="10 11" key="1">
    <citation type="journal article" date="2012" name="Nat. Genet.">
        <title>Plasmodium cynomolgi genome sequences provide insight into Plasmodium vivax and the monkey malaria clade.</title>
        <authorList>
            <person name="Tachibana S."/>
            <person name="Sullivan S.A."/>
            <person name="Kawai S."/>
            <person name="Nakamura S."/>
            <person name="Kim H.R."/>
            <person name="Goto N."/>
            <person name="Arisue N."/>
            <person name="Palacpac N.M.Q."/>
            <person name="Honma H."/>
            <person name="Yagi M."/>
            <person name="Tougan T."/>
            <person name="Katakai Y."/>
            <person name="Kaneko O."/>
            <person name="Mita T."/>
            <person name="Kita K."/>
            <person name="Yasutomi Y."/>
            <person name="Sutton P.L."/>
            <person name="Shakhbatyan R."/>
            <person name="Horii T."/>
            <person name="Yasunaga T."/>
            <person name="Barnwell J.W."/>
            <person name="Escalante A.A."/>
            <person name="Carlton J.M."/>
            <person name="Tanabe K."/>
        </authorList>
    </citation>
    <scope>NUCLEOTIDE SEQUENCE [LARGE SCALE GENOMIC DNA]</scope>
    <source>
        <strain evidence="10 11">B</strain>
    </source>
</reference>
<keyword evidence="4 7" id="KW-0862">Zinc</keyword>
<feature type="compositionally biased region" description="Polar residues" evidence="8">
    <location>
        <begin position="500"/>
        <end position="511"/>
    </location>
</feature>
<dbReference type="InterPro" id="IPR029035">
    <property type="entry name" value="DHS-like_NAD/FAD-binding_dom"/>
</dbReference>
<dbReference type="PhylomeDB" id="K6VFK4"/>
<feature type="compositionally biased region" description="Polar residues" evidence="8">
    <location>
        <begin position="826"/>
        <end position="844"/>
    </location>
</feature>
<evidence type="ECO:0000256" key="6">
    <source>
        <dbReference type="ARBA" id="ARBA00038170"/>
    </source>
</evidence>
<keyword evidence="2" id="KW-0808">Transferase</keyword>
<feature type="region of interest" description="Disordered" evidence="8">
    <location>
        <begin position="826"/>
        <end position="870"/>
    </location>
</feature>
<feature type="active site" description="Proton acceptor" evidence="7">
    <location>
        <position position="137"/>
    </location>
</feature>
<dbReference type="InterPro" id="IPR026590">
    <property type="entry name" value="Ssirtuin_cat_dom"/>
</dbReference>
<evidence type="ECO:0000313" key="10">
    <source>
        <dbReference type="EMBL" id="GAB68072.1"/>
    </source>
</evidence>
<feature type="binding site" evidence="7">
    <location>
        <position position="148"/>
    </location>
    <ligand>
        <name>Zn(2+)</name>
        <dbReference type="ChEBI" id="CHEBI:29105"/>
    </ligand>
</feature>
<evidence type="ECO:0000256" key="5">
    <source>
        <dbReference type="ARBA" id="ARBA00023027"/>
    </source>
</evidence>
<dbReference type="VEuPathDB" id="PlasmoDB:PCYB_126370"/>
<dbReference type="AlphaFoldDB" id="K6VFK4"/>
<dbReference type="OMA" id="FCGRRYL"/>
<dbReference type="GO" id="GO:0046872">
    <property type="term" value="F:metal ion binding"/>
    <property type="evidence" value="ECO:0007669"/>
    <property type="project" value="UniProtKB-KW"/>
</dbReference>
<feature type="region of interest" description="Disordered" evidence="8">
    <location>
        <begin position="21"/>
        <end position="76"/>
    </location>
</feature>